<accession>A0A0V0RZQ3</accession>
<dbReference type="Proteomes" id="UP000054630">
    <property type="component" value="Unassembled WGS sequence"/>
</dbReference>
<protein>
    <submittedName>
        <fullName evidence="1">Uncharacterized protein</fullName>
    </submittedName>
</protein>
<evidence type="ECO:0000313" key="1">
    <source>
        <dbReference type="EMBL" id="KRX19995.1"/>
    </source>
</evidence>
<reference evidence="1 2" key="1">
    <citation type="submission" date="2015-01" db="EMBL/GenBank/DDBJ databases">
        <title>Evolution of Trichinella species and genotypes.</title>
        <authorList>
            <person name="Korhonen P.K."/>
            <person name="Edoardo P."/>
            <person name="Giuseppe L.R."/>
            <person name="Gasser R.B."/>
        </authorList>
    </citation>
    <scope>NUCLEOTIDE SEQUENCE [LARGE SCALE GENOMIC DNA]</scope>
    <source>
        <strain evidence="1">ISS37</strain>
    </source>
</reference>
<evidence type="ECO:0000313" key="2">
    <source>
        <dbReference type="Proteomes" id="UP000054630"/>
    </source>
</evidence>
<sequence length="89" mass="10139">MSNCFKRDVTKLQTMKLKIDRMRRKKNPLGWALPQQSNEGEAAFELYFQNSSSCISIFRSALSIPLLMERTSPALIPIKHLTASAVRNL</sequence>
<organism evidence="1 2">
    <name type="scientific">Trichinella nelsoni</name>
    <dbReference type="NCBI Taxonomy" id="6336"/>
    <lineage>
        <taxon>Eukaryota</taxon>
        <taxon>Metazoa</taxon>
        <taxon>Ecdysozoa</taxon>
        <taxon>Nematoda</taxon>
        <taxon>Enoplea</taxon>
        <taxon>Dorylaimia</taxon>
        <taxon>Trichinellida</taxon>
        <taxon>Trichinellidae</taxon>
        <taxon>Trichinella</taxon>
    </lineage>
</organism>
<gene>
    <name evidence="1" type="ORF">T07_2055</name>
</gene>
<comment type="caution">
    <text evidence="1">The sequence shown here is derived from an EMBL/GenBank/DDBJ whole genome shotgun (WGS) entry which is preliminary data.</text>
</comment>
<proteinExistence type="predicted"/>
<keyword evidence="2" id="KW-1185">Reference proteome</keyword>
<dbReference type="EMBL" id="JYDL01000053">
    <property type="protein sequence ID" value="KRX19995.1"/>
    <property type="molecule type" value="Genomic_DNA"/>
</dbReference>
<dbReference type="AlphaFoldDB" id="A0A0V0RZQ3"/>
<name>A0A0V0RZQ3_9BILA</name>